<dbReference type="SMART" id="SM00304">
    <property type="entry name" value="HAMP"/>
    <property type="match status" value="1"/>
</dbReference>
<dbReference type="AlphaFoldDB" id="A0A2T0S4V0"/>
<dbReference type="SUPFAM" id="SSF158472">
    <property type="entry name" value="HAMP domain-like"/>
    <property type="match status" value="1"/>
</dbReference>
<dbReference type="Pfam" id="PF00672">
    <property type="entry name" value="HAMP"/>
    <property type="match status" value="1"/>
</dbReference>
<evidence type="ECO:0000256" key="1">
    <source>
        <dbReference type="ARBA" id="ARBA00022692"/>
    </source>
</evidence>
<feature type="compositionally biased region" description="Low complexity" evidence="3">
    <location>
        <begin position="100"/>
        <end position="126"/>
    </location>
</feature>
<feature type="compositionally biased region" description="Low complexity" evidence="3">
    <location>
        <begin position="135"/>
        <end position="150"/>
    </location>
</feature>
<dbReference type="InterPro" id="IPR003018">
    <property type="entry name" value="GAF"/>
</dbReference>
<feature type="domain" description="HAMP" evidence="4">
    <location>
        <begin position="277"/>
        <end position="329"/>
    </location>
</feature>
<proteinExistence type="predicted"/>
<dbReference type="Proteomes" id="UP000239209">
    <property type="component" value="Unassembled WGS sequence"/>
</dbReference>
<dbReference type="SUPFAM" id="SSF55073">
    <property type="entry name" value="Nucleotide cyclase"/>
    <property type="match status" value="1"/>
</dbReference>
<feature type="domain" description="GGDEF" evidence="5">
    <location>
        <begin position="551"/>
        <end position="695"/>
    </location>
</feature>
<dbReference type="Gene3D" id="3.30.450.40">
    <property type="match status" value="1"/>
</dbReference>
<evidence type="ECO:0000313" key="6">
    <source>
        <dbReference type="EMBL" id="PRY28440.1"/>
    </source>
</evidence>
<dbReference type="Gene3D" id="6.10.340.10">
    <property type="match status" value="1"/>
</dbReference>
<dbReference type="RefSeq" id="WP_211303811.1">
    <property type="nucleotide sequence ID" value="NZ_PVZG01000008.1"/>
</dbReference>
<evidence type="ECO:0000256" key="2">
    <source>
        <dbReference type="ARBA" id="ARBA00022989"/>
    </source>
</evidence>
<dbReference type="SUPFAM" id="SSF55781">
    <property type="entry name" value="GAF domain-like"/>
    <property type="match status" value="1"/>
</dbReference>
<dbReference type="NCBIfam" id="TIGR00254">
    <property type="entry name" value="GGDEF"/>
    <property type="match status" value="1"/>
</dbReference>
<dbReference type="PROSITE" id="PS50887">
    <property type="entry name" value="GGDEF"/>
    <property type="match status" value="1"/>
</dbReference>
<gene>
    <name evidence="6" type="ORF">CLV70_108234</name>
</gene>
<dbReference type="InterPro" id="IPR003660">
    <property type="entry name" value="HAMP_dom"/>
</dbReference>
<dbReference type="CDD" id="cd01949">
    <property type="entry name" value="GGDEF"/>
    <property type="match status" value="1"/>
</dbReference>
<dbReference type="InterPro" id="IPR000160">
    <property type="entry name" value="GGDEF_dom"/>
</dbReference>
<protein>
    <submittedName>
        <fullName evidence="6">Diguanylate cyclase (GGDEF)-like protein</fullName>
    </submittedName>
</protein>
<dbReference type="EMBL" id="PVZG01000008">
    <property type="protein sequence ID" value="PRY28440.1"/>
    <property type="molecule type" value="Genomic_DNA"/>
</dbReference>
<dbReference type="CDD" id="cd06225">
    <property type="entry name" value="HAMP"/>
    <property type="match status" value="1"/>
</dbReference>
<keyword evidence="2" id="KW-1133">Transmembrane helix</keyword>
<evidence type="ECO:0000259" key="4">
    <source>
        <dbReference type="PROSITE" id="PS50885"/>
    </source>
</evidence>
<keyword evidence="2" id="KW-0472">Membrane</keyword>
<feature type="region of interest" description="Disordered" evidence="3">
    <location>
        <begin position="100"/>
        <end position="177"/>
    </location>
</feature>
<reference evidence="6 7" key="1">
    <citation type="submission" date="2018-03" db="EMBL/GenBank/DDBJ databases">
        <title>Genomic Encyclopedia of Archaeal and Bacterial Type Strains, Phase II (KMG-II): from individual species to whole genera.</title>
        <authorList>
            <person name="Goeker M."/>
        </authorList>
    </citation>
    <scope>NUCLEOTIDE SEQUENCE [LARGE SCALE GENOMIC DNA]</scope>
    <source>
        <strain evidence="6 7">DSM 45348</strain>
    </source>
</reference>
<dbReference type="Pfam" id="PF01590">
    <property type="entry name" value="GAF"/>
    <property type="match status" value="1"/>
</dbReference>
<evidence type="ECO:0000259" key="5">
    <source>
        <dbReference type="PROSITE" id="PS50887"/>
    </source>
</evidence>
<keyword evidence="1" id="KW-0812">Transmembrane</keyword>
<dbReference type="GO" id="GO:0005886">
    <property type="term" value="C:plasma membrane"/>
    <property type="evidence" value="ECO:0007669"/>
    <property type="project" value="TreeGrafter"/>
</dbReference>
<dbReference type="PROSITE" id="PS50890">
    <property type="entry name" value="PUA"/>
    <property type="match status" value="1"/>
</dbReference>
<dbReference type="SMART" id="SM00065">
    <property type="entry name" value="GAF"/>
    <property type="match status" value="1"/>
</dbReference>
<dbReference type="SMART" id="SM00267">
    <property type="entry name" value="GGDEF"/>
    <property type="match status" value="1"/>
</dbReference>
<name>A0A2T0S4V0_9ACTN</name>
<sequence>MTLRGRLTTAFLAVVLGPVLLGSFFVGMTVATVSRDRTVERLDHAAATVRTAIGALCGQLQAVADAVAVLPAGERRAAADQMVSRGLAAEVRIAQEGAPGAPGALGAPGAPGALGAPGAPGAPGEAGRAEERDCAASPGQGAGPAIAPGPAKAPGPAIAPGPTTGRSADVVPGADRDGSAVSAVTASAHQADVRVVAVARVDGAFVQRLAGTSGADVVLRRGIRGPYSKAVPSGPGQPLPLVVSVPGREPLPLYGLLVAAVLGVTGVAVLAARWLARSTTRPLEELAWAAGKVADGELGVRVPVGRGDEIGRLAGTFNRMTRELQAYVQALTASRDQLRGHLAILGDTLSSTHDLHRILQVILRTALSASGARAGIVLLIDSSGGHLVARCAEGLTGRWDLPESDLPALRIPVGHGILGAVAAGGEPRRGACELGGGYDEPACRTYVAVPICAPATVGDPLVPGERDTAGVPATLGVLALYDRLGSDEFDDADLLMLRTFAGQAGVAVHNVRVHEEAQRLSLTDPLTGLWNYRYLRESLRREVERASRFGRMLTVLVLDLDHFKEVNDTYGHGAGDTVLGEFARRLRIGLREVDVAFRQGGEEFVVLLPETDAYGGVIVAERLGAAIREIPVPVDGRRQDSEGGSAVERVPITVSIGIAVYPEHGSTAQQVLDAADDALYAAKNAGRDTFRLAGGVRRSPGADVIDPSVSAGVTEGHFDHPESVTGASGGPQPPRQGRGR</sequence>
<keyword evidence="7" id="KW-1185">Reference proteome</keyword>
<dbReference type="InterPro" id="IPR029787">
    <property type="entry name" value="Nucleotide_cyclase"/>
</dbReference>
<dbReference type="InterPro" id="IPR050469">
    <property type="entry name" value="Diguanylate_Cyclase"/>
</dbReference>
<dbReference type="PANTHER" id="PTHR45138">
    <property type="entry name" value="REGULATORY COMPONENTS OF SENSORY TRANSDUCTION SYSTEM"/>
    <property type="match status" value="1"/>
</dbReference>
<dbReference type="GO" id="GO:0052621">
    <property type="term" value="F:diguanylate cyclase activity"/>
    <property type="evidence" value="ECO:0007669"/>
    <property type="project" value="TreeGrafter"/>
</dbReference>
<dbReference type="InterPro" id="IPR029016">
    <property type="entry name" value="GAF-like_dom_sf"/>
</dbReference>
<dbReference type="GO" id="GO:0043709">
    <property type="term" value="P:cell adhesion involved in single-species biofilm formation"/>
    <property type="evidence" value="ECO:0007669"/>
    <property type="project" value="TreeGrafter"/>
</dbReference>
<organism evidence="6 7">
    <name type="scientific">Pseudosporangium ferrugineum</name>
    <dbReference type="NCBI Taxonomy" id="439699"/>
    <lineage>
        <taxon>Bacteria</taxon>
        <taxon>Bacillati</taxon>
        <taxon>Actinomycetota</taxon>
        <taxon>Actinomycetes</taxon>
        <taxon>Micromonosporales</taxon>
        <taxon>Micromonosporaceae</taxon>
        <taxon>Pseudosporangium</taxon>
    </lineage>
</organism>
<dbReference type="FunFam" id="3.30.70.270:FF:000001">
    <property type="entry name" value="Diguanylate cyclase domain protein"/>
    <property type="match status" value="1"/>
</dbReference>
<feature type="region of interest" description="Disordered" evidence="3">
    <location>
        <begin position="696"/>
        <end position="740"/>
    </location>
</feature>
<dbReference type="Pfam" id="PF00990">
    <property type="entry name" value="GGDEF"/>
    <property type="match status" value="1"/>
</dbReference>
<evidence type="ECO:0000256" key="3">
    <source>
        <dbReference type="SAM" id="MobiDB-lite"/>
    </source>
</evidence>
<comment type="caution">
    <text evidence="6">The sequence shown here is derived from an EMBL/GenBank/DDBJ whole genome shotgun (WGS) entry which is preliminary data.</text>
</comment>
<dbReference type="PANTHER" id="PTHR45138:SF9">
    <property type="entry name" value="DIGUANYLATE CYCLASE DGCM-RELATED"/>
    <property type="match status" value="1"/>
</dbReference>
<evidence type="ECO:0000313" key="7">
    <source>
        <dbReference type="Proteomes" id="UP000239209"/>
    </source>
</evidence>
<dbReference type="GO" id="GO:0007165">
    <property type="term" value="P:signal transduction"/>
    <property type="evidence" value="ECO:0007669"/>
    <property type="project" value="InterPro"/>
</dbReference>
<accession>A0A2T0S4V0</accession>
<dbReference type="GO" id="GO:1902201">
    <property type="term" value="P:negative regulation of bacterial-type flagellum-dependent cell motility"/>
    <property type="evidence" value="ECO:0007669"/>
    <property type="project" value="TreeGrafter"/>
</dbReference>
<dbReference type="InterPro" id="IPR043128">
    <property type="entry name" value="Rev_trsase/Diguanyl_cyclase"/>
</dbReference>
<dbReference type="Gene3D" id="3.30.70.270">
    <property type="match status" value="1"/>
</dbReference>
<dbReference type="PROSITE" id="PS50885">
    <property type="entry name" value="HAMP"/>
    <property type="match status" value="1"/>
</dbReference>